<evidence type="ECO:0000256" key="1">
    <source>
        <dbReference type="SAM" id="MobiDB-lite"/>
    </source>
</evidence>
<evidence type="ECO:0000313" key="3">
    <source>
        <dbReference type="EMBL" id="MVN23014.1"/>
    </source>
</evidence>
<name>A0A7K1T0C8_9SPHI</name>
<dbReference type="Proteomes" id="UP000462014">
    <property type="component" value="Unassembled WGS sequence"/>
</dbReference>
<evidence type="ECO:0000259" key="2">
    <source>
        <dbReference type="Pfam" id="PF13351"/>
    </source>
</evidence>
<evidence type="ECO:0000313" key="4">
    <source>
        <dbReference type="Proteomes" id="UP000462014"/>
    </source>
</evidence>
<protein>
    <submittedName>
        <fullName evidence="3">DUF3945 domain-containing protein</fullName>
    </submittedName>
</protein>
<dbReference type="RefSeq" id="WP_157568829.1">
    <property type="nucleotide sequence ID" value="NZ_WPIK01000016.1"/>
</dbReference>
<dbReference type="AlphaFoldDB" id="A0A7K1T0C8"/>
<gene>
    <name evidence="3" type="ORF">GO621_15920</name>
</gene>
<keyword evidence="4" id="KW-1185">Reference proteome</keyword>
<organism evidence="3 4">
    <name type="scientific">Mucilaginibacter arboris</name>
    <dbReference type="NCBI Taxonomy" id="2682090"/>
    <lineage>
        <taxon>Bacteria</taxon>
        <taxon>Pseudomonadati</taxon>
        <taxon>Bacteroidota</taxon>
        <taxon>Sphingobacteriia</taxon>
        <taxon>Sphingobacteriales</taxon>
        <taxon>Sphingobacteriaceae</taxon>
        <taxon>Mucilaginibacter</taxon>
    </lineage>
</organism>
<dbReference type="Pfam" id="PF13351">
    <property type="entry name" value="DUF4099"/>
    <property type="match status" value="1"/>
</dbReference>
<dbReference type="InterPro" id="IPR025343">
    <property type="entry name" value="DUF4099"/>
</dbReference>
<feature type="domain" description="DUF4099" evidence="2">
    <location>
        <begin position="7"/>
        <end position="85"/>
    </location>
</feature>
<proteinExistence type="predicted"/>
<dbReference type="EMBL" id="WPIK01000016">
    <property type="protein sequence ID" value="MVN23014.1"/>
    <property type="molecule type" value="Genomic_DNA"/>
</dbReference>
<sequence length="313" mass="35438">MKQDLNKQLPLEDLKRVGLVTEGTLTMEWENVNALKRGNMTNLVELKNIKGDYGFNIDAMNARLSVVDENGTNKLRIDPVYKDVQPHPLLSPKEHDQLTNGEVPNVKKEKLDKEGNSVTEVIEFDGLTNQFISYDPRKIKLPEAINNETLSPDKKRKLREGEAIVLSDGTEVQFRSSDQNGFRSNRNAMVLSLLLDSGLSYLLITGVGRLIGKETPEEKNYSKGYLTALNEVEKQLESRKKSFPNDPTITKGINQVKHEFSKASHSSPVELDQLSENHTEEIKNVLFETDNELHKKDLLKDDKQPAEKTGRTR</sequence>
<feature type="region of interest" description="Disordered" evidence="1">
    <location>
        <begin position="294"/>
        <end position="313"/>
    </location>
</feature>
<comment type="caution">
    <text evidence="3">The sequence shown here is derived from an EMBL/GenBank/DDBJ whole genome shotgun (WGS) entry which is preliminary data.</text>
</comment>
<reference evidence="3 4" key="1">
    <citation type="submission" date="2019-12" db="EMBL/GenBank/DDBJ databases">
        <title>Mucilaginibacter sp. HMF7410 genome sequencing and assembly.</title>
        <authorList>
            <person name="Kang H."/>
            <person name="Cha I."/>
            <person name="Kim H."/>
            <person name="Joh K."/>
        </authorList>
    </citation>
    <scope>NUCLEOTIDE SEQUENCE [LARGE SCALE GENOMIC DNA]</scope>
    <source>
        <strain evidence="3 4">HMF7410</strain>
    </source>
</reference>
<accession>A0A7K1T0C8</accession>